<proteinExistence type="predicted"/>
<sequence>MADTFRLADKIAGFKAKLGTWAHRVNRGVFDMFSKLSCFSEEAEGLGELIHSHPVSLSDAFERYFPFAKDPRNGKGWMRDPFQNDDGRDQLPSQQDDQLIVLMNDGGLKTLFNSTSLTSFWIKASGEYVEIGMLALKTLLPFPTSYLCKASFSAMTATKTRLRSKLDVRNTLCVSLSTITPRYDVIVAGKQPQRSH</sequence>
<dbReference type="OrthoDB" id="8945700at2759"/>
<protein>
    <submittedName>
        <fullName evidence="1">Uncharacterized protein</fullName>
    </submittedName>
</protein>
<dbReference type="PANTHER" id="PTHR45913">
    <property type="entry name" value="EPM2A-INTERACTING PROTEIN 1"/>
    <property type="match status" value="1"/>
</dbReference>
<comment type="caution">
    <text evidence="1">The sequence shown here is derived from an EMBL/GenBank/DDBJ whole genome shotgun (WGS) entry which is preliminary data.</text>
</comment>
<organism evidence="1 2">
    <name type="scientific">Muraenolepis orangiensis</name>
    <name type="common">Patagonian moray cod</name>
    <dbReference type="NCBI Taxonomy" id="630683"/>
    <lineage>
        <taxon>Eukaryota</taxon>
        <taxon>Metazoa</taxon>
        <taxon>Chordata</taxon>
        <taxon>Craniata</taxon>
        <taxon>Vertebrata</taxon>
        <taxon>Euteleostomi</taxon>
        <taxon>Actinopterygii</taxon>
        <taxon>Neopterygii</taxon>
        <taxon>Teleostei</taxon>
        <taxon>Neoteleostei</taxon>
        <taxon>Acanthomorphata</taxon>
        <taxon>Zeiogadaria</taxon>
        <taxon>Gadariae</taxon>
        <taxon>Gadiformes</taxon>
        <taxon>Muraenolepidoidei</taxon>
        <taxon>Muraenolepididae</taxon>
        <taxon>Muraenolepis</taxon>
    </lineage>
</organism>
<dbReference type="AlphaFoldDB" id="A0A9Q0E8C1"/>
<dbReference type="PANTHER" id="PTHR45913:SF19">
    <property type="entry name" value="LOW QUALITY PROTEIN: ZINC FINGER BED DOMAIN-CONTAINING PROTEIN 5-LIKE"/>
    <property type="match status" value="1"/>
</dbReference>
<accession>A0A9Q0E8C1</accession>
<gene>
    <name evidence="1" type="ORF">NHX12_029821</name>
</gene>
<reference evidence="1" key="1">
    <citation type="submission" date="2022-07" db="EMBL/GenBank/DDBJ databases">
        <title>Chromosome-level genome of Muraenolepis orangiensis.</title>
        <authorList>
            <person name="Kim J."/>
        </authorList>
    </citation>
    <scope>NUCLEOTIDE SEQUENCE</scope>
    <source>
        <strain evidence="1">KU_S4_2022</strain>
        <tissue evidence="1">Muscle</tissue>
    </source>
</reference>
<evidence type="ECO:0000313" key="1">
    <source>
        <dbReference type="EMBL" id="KAJ3602061.1"/>
    </source>
</evidence>
<name>A0A9Q0E8C1_9TELE</name>
<evidence type="ECO:0000313" key="2">
    <source>
        <dbReference type="Proteomes" id="UP001148018"/>
    </source>
</evidence>
<dbReference type="EMBL" id="JANIIK010000046">
    <property type="protein sequence ID" value="KAJ3602061.1"/>
    <property type="molecule type" value="Genomic_DNA"/>
</dbReference>
<keyword evidence="2" id="KW-1185">Reference proteome</keyword>
<dbReference type="Proteomes" id="UP001148018">
    <property type="component" value="Unassembled WGS sequence"/>
</dbReference>